<evidence type="ECO:0000259" key="1">
    <source>
        <dbReference type="Pfam" id="PF14240"/>
    </source>
</evidence>
<dbReference type="InterPro" id="IPR025924">
    <property type="entry name" value="YHYH_dom"/>
</dbReference>
<protein>
    <recommendedName>
        <fullName evidence="1">YHYH domain-containing protein</fullName>
    </recommendedName>
</protein>
<keyword evidence="3" id="KW-1185">Reference proteome</keyword>
<proteinExistence type="predicted"/>
<comment type="caution">
    <text evidence="2">The sequence shown here is derived from an EMBL/GenBank/DDBJ whole genome shotgun (WGS) entry which is preliminary data.</text>
</comment>
<sequence>MVLQDSLHIYLEWTHARTFMKYLKSTHQMALRFFILVFLMQQTNAMSQLEWESWVAQVHHLYSCHDVKASMQSGFLSIHTNQVEEARGFGAQGFVVDIPLHPGMSNHGECLIGGCSMDAVIGVAVNGVPILSPFTEKGCEVMGGNNRLMLDSCGGHHTPTLGYHYHTSPKCLFKDGEVEQVIGMAIDGYPIMRNALSDDGGHIQHDHLDNCHGIMSHGFYKYIVLTSFPYMIGCMKGNIWNSSVNVMSSNTMATSDMNHGIGDTQNGNEEMHHGDEEMHHGTDEMHHGTEEMHHATAAMHHGTDEMHHGTKETAEETHHGNGEMHHETEAMVHNENEKCYMATQVRPSVCSVNEEEEVHHIGSGDIMEIMKSFKHYGYNNGSCGTYSAIYALFLILTVHFI</sequence>
<evidence type="ECO:0000313" key="2">
    <source>
        <dbReference type="EMBL" id="CAH1797324.1"/>
    </source>
</evidence>
<dbReference type="EMBL" id="CAIIXF020000010">
    <property type="protein sequence ID" value="CAH1797324.1"/>
    <property type="molecule type" value="Genomic_DNA"/>
</dbReference>
<accession>A0A8S4PVW8</accession>
<evidence type="ECO:0000313" key="3">
    <source>
        <dbReference type="Proteomes" id="UP000749559"/>
    </source>
</evidence>
<dbReference type="Proteomes" id="UP000749559">
    <property type="component" value="Unassembled WGS sequence"/>
</dbReference>
<reference evidence="2" key="1">
    <citation type="submission" date="2022-03" db="EMBL/GenBank/DDBJ databases">
        <authorList>
            <person name="Martin C."/>
        </authorList>
    </citation>
    <scope>NUCLEOTIDE SEQUENCE</scope>
</reference>
<dbReference type="AlphaFoldDB" id="A0A8S4PVW8"/>
<feature type="domain" description="YHYH" evidence="1">
    <location>
        <begin position="98"/>
        <end position="195"/>
    </location>
</feature>
<gene>
    <name evidence="2" type="ORF">OFUS_LOCUS21630</name>
</gene>
<name>A0A8S4PVW8_OWEFU</name>
<organism evidence="2 3">
    <name type="scientific">Owenia fusiformis</name>
    <name type="common">Polychaete worm</name>
    <dbReference type="NCBI Taxonomy" id="6347"/>
    <lineage>
        <taxon>Eukaryota</taxon>
        <taxon>Metazoa</taxon>
        <taxon>Spiralia</taxon>
        <taxon>Lophotrochozoa</taxon>
        <taxon>Annelida</taxon>
        <taxon>Polychaeta</taxon>
        <taxon>Sedentaria</taxon>
        <taxon>Canalipalpata</taxon>
        <taxon>Sabellida</taxon>
        <taxon>Oweniida</taxon>
        <taxon>Oweniidae</taxon>
        <taxon>Owenia</taxon>
    </lineage>
</organism>
<dbReference type="Pfam" id="PF14240">
    <property type="entry name" value="YHYH"/>
    <property type="match status" value="1"/>
</dbReference>